<feature type="region of interest" description="Disordered" evidence="1">
    <location>
        <begin position="33"/>
        <end position="72"/>
    </location>
</feature>
<evidence type="ECO:0000313" key="3">
    <source>
        <dbReference type="Proteomes" id="UP000541444"/>
    </source>
</evidence>
<protein>
    <submittedName>
        <fullName evidence="2">Uncharacterized protein</fullName>
    </submittedName>
</protein>
<evidence type="ECO:0000256" key="1">
    <source>
        <dbReference type="SAM" id="MobiDB-lite"/>
    </source>
</evidence>
<dbReference type="EMBL" id="JACGCM010002332">
    <property type="protein sequence ID" value="KAF6141124.1"/>
    <property type="molecule type" value="Genomic_DNA"/>
</dbReference>
<comment type="caution">
    <text evidence="2">The sequence shown here is derived from an EMBL/GenBank/DDBJ whole genome shotgun (WGS) entry which is preliminary data.</text>
</comment>
<organism evidence="2 3">
    <name type="scientific">Kingdonia uniflora</name>
    <dbReference type="NCBI Taxonomy" id="39325"/>
    <lineage>
        <taxon>Eukaryota</taxon>
        <taxon>Viridiplantae</taxon>
        <taxon>Streptophyta</taxon>
        <taxon>Embryophyta</taxon>
        <taxon>Tracheophyta</taxon>
        <taxon>Spermatophyta</taxon>
        <taxon>Magnoliopsida</taxon>
        <taxon>Ranunculales</taxon>
        <taxon>Circaeasteraceae</taxon>
        <taxon>Kingdonia</taxon>
    </lineage>
</organism>
<evidence type="ECO:0000313" key="2">
    <source>
        <dbReference type="EMBL" id="KAF6141124.1"/>
    </source>
</evidence>
<feature type="compositionally biased region" description="Polar residues" evidence="1">
    <location>
        <begin position="61"/>
        <end position="71"/>
    </location>
</feature>
<accession>A0A7J7LF39</accession>
<sequence length="169" mass="19879">MERGQQNTLINLESCYDEKVVLPKRYKASEMESRKDASVLESRMARARGNKCQPHEREKINSSSLSPNNRFTTKDLKNIKSERREIRGTNQEFFEEDKRLKRAKAGRIWNDNIIWVKGNFLQRDDEELLDLRFRSVKQSVKSTVERKESLLDEVIEEETELELVMGKSA</sequence>
<gene>
    <name evidence="2" type="ORF">GIB67_006569</name>
</gene>
<name>A0A7J7LF39_9MAGN</name>
<dbReference type="AlphaFoldDB" id="A0A7J7LF39"/>
<dbReference type="Proteomes" id="UP000541444">
    <property type="component" value="Unassembled WGS sequence"/>
</dbReference>
<reference evidence="2 3" key="1">
    <citation type="journal article" date="2020" name="IScience">
        <title>Genome Sequencing of the Endangered Kingdonia uniflora (Circaeasteraceae, Ranunculales) Reveals Potential Mechanisms of Evolutionary Specialization.</title>
        <authorList>
            <person name="Sun Y."/>
            <person name="Deng T."/>
            <person name="Zhang A."/>
            <person name="Moore M.J."/>
            <person name="Landis J.B."/>
            <person name="Lin N."/>
            <person name="Zhang H."/>
            <person name="Zhang X."/>
            <person name="Huang J."/>
            <person name="Zhang X."/>
            <person name="Sun H."/>
            <person name="Wang H."/>
        </authorList>
    </citation>
    <scope>NUCLEOTIDE SEQUENCE [LARGE SCALE GENOMIC DNA]</scope>
    <source>
        <strain evidence="2">TB1705</strain>
        <tissue evidence="2">Leaf</tissue>
    </source>
</reference>
<proteinExistence type="predicted"/>
<keyword evidence="3" id="KW-1185">Reference proteome</keyword>